<comment type="caution">
    <text evidence="2">The sequence shown here is derived from an EMBL/GenBank/DDBJ whole genome shotgun (WGS) entry which is preliminary data.</text>
</comment>
<evidence type="ECO:0000313" key="4">
    <source>
        <dbReference type="Proteomes" id="UP001146351"/>
    </source>
</evidence>
<gene>
    <name evidence="2" type="ORF">N7492_008465</name>
    <name evidence="3" type="ORF">N7492_008500</name>
</gene>
<dbReference type="OrthoDB" id="4365878at2759"/>
<dbReference type="AlphaFoldDB" id="A0A9W9HS02"/>
<reference evidence="2" key="1">
    <citation type="submission" date="2022-11" db="EMBL/GenBank/DDBJ databases">
        <authorList>
            <person name="Petersen C."/>
        </authorList>
    </citation>
    <scope>NUCLEOTIDE SEQUENCE</scope>
    <source>
        <strain evidence="2">IBT 21917</strain>
    </source>
</reference>
<proteinExistence type="predicted"/>
<reference evidence="2" key="2">
    <citation type="journal article" date="2023" name="IMA Fungus">
        <title>Comparative genomic study of the Penicillium genus elucidates a diverse pangenome and 15 lateral gene transfer events.</title>
        <authorList>
            <person name="Petersen C."/>
            <person name="Sorensen T."/>
            <person name="Nielsen M.R."/>
            <person name="Sondergaard T.E."/>
            <person name="Sorensen J.L."/>
            <person name="Fitzpatrick D.A."/>
            <person name="Frisvad J.C."/>
            <person name="Nielsen K.L."/>
        </authorList>
    </citation>
    <scope>NUCLEOTIDE SEQUENCE</scope>
    <source>
        <strain evidence="2">IBT 21917</strain>
    </source>
</reference>
<dbReference type="Proteomes" id="UP001146351">
    <property type="component" value="Unassembled WGS sequence"/>
</dbReference>
<dbReference type="EMBL" id="JAPQKO010000006">
    <property type="protein sequence ID" value="KAJ5155697.1"/>
    <property type="molecule type" value="Genomic_DNA"/>
</dbReference>
<protein>
    <submittedName>
        <fullName evidence="2">Uncharacterized protein</fullName>
    </submittedName>
</protein>
<organism evidence="2 4">
    <name type="scientific">Penicillium capsulatum</name>
    <dbReference type="NCBI Taxonomy" id="69766"/>
    <lineage>
        <taxon>Eukaryota</taxon>
        <taxon>Fungi</taxon>
        <taxon>Dikarya</taxon>
        <taxon>Ascomycota</taxon>
        <taxon>Pezizomycotina</taxon>
        <taxon>Eurotiomycetes</taxon>
        <taxon>Eurotiomycetidae</taxon>
        <taxon>Eurotiales</taxon>
        <taxon>Aspergillaceae</taxon>
        <taxon>Penicillium</taxon>
    </lineage>
</organism>
<evidence type="ECO:0000313" key="2">
    <source>
        <dbReference type="EMBL" id="KAJ5155662.1"/>
    </source>
</evidence>
<evidence type="ECO:0000313" key="3">
    <source>
        <dbReference type="EMBL" id="KAJ5155697.1"/>
    </source>
</evidence>
<feature type="region of interest" description="Disordered" evidence="1">
    <location>
        <begin position="1"/>
        <end position="31"/>
    </location>
</feature>
<dbReference type="EMBL" id="JAPQKO010000006">
    <property type="protein sequence ID" value="KAJ5155662.1"/>
    <property type="molecule type" value="Genomic_DNA"/>
</dbReference>
<name>A0A9W9HS02_9EURO</name>
<accession>A0A9W9HS02</accession>
<evidence type="ECO:0000256" key="1">
    <source>
        <dbReference type="SAM" id="MobiDB-lite"/>
    </source>
</evidence>
<sequence length="195" mass="22057">MQSDREGQESQATRSGQVDDPSAGASANQPYARSFKLSEEKLASTLELLRSYHVVLQAGVNLARLFQVPLTSDLKAPELGHLFDSLSPRVLEIEQGEHDTIHWADVVRAPKYAPERQDDGKYHVRLDKSNALVELSGRDHETVMTGMPRQLIDPYSYPSDVVSEHNTVKWTMAQIALWRDIIVQRPYISECPRFN</sequence>
<keyword evidence="4" id="KW-1185">Reference proteome</keyword>